<organism evidence="1 2">
    <name type="scientific">Clostridium perfringens (strain ATCC 13124 / DSM 756 / JCM 1290 / NCIMB 6125 / NCTC 8237 / Type A)</name>
    <dbReference type="NCBI Taxonomy" id="195103"/>
    <lineage>
        <taxon>Bacteria</taxon>
        <taxon>Bacillati</taxon>
        <taxon>Bacillota</taxon>
        <taxon>Clostridia</taxon>
        <taxon>Eubacteriales</taxon>
        <taxon>Clostridiaceae</taxon>
        <taxon>Clostridium</taxon>
    </lineage>
</organism>
<evidence type="ECO:0000313" key="1">
    <source>
        <dbReference type="EMBL" id="ABG84446.1"/>
    </source>
</evidence>
<dbReference type="AlphaFoldDB" id="A0A0H2YTT3"/>
<dbReference type="HOGENOM" id="CLU_3198169_0_0_9"/>
<dbReference type="PaxDb" id="195103-CPF_2851"/>
<reference evidence="1 2" key="1">
    <citation type="journal article" date="2006" name="Genome Res.">
        <title>Skewed genomic variability in strains of the toxigenic bacterial pathogen, Clostridium perfringens.</title>
        <authorList>
            <person name="Myers G.S."/>
            <person name="Rasko D.A."/>
            <person name="Cheung J.K."/>
            <person name="Ravel J."/>
            <person name="Seshadri R."/>
            <person name="Deboy R.T."/>
            <person name="Ren Q."/>
            <person name="Varga J."/>
            <person name="Awad M.M."/>
            <person name="Brinkac L.M."/>
            <person name="Daugherty S.C."/>
            <person name="Haft D.H."/>
            <person name="Dodson R.J."/>
            <person name="Madupu R."/>
            <person name="Nelson W.C."/>
            <person name="Rosovitz M.J."/>
            <person name="Sullivan S.A."/>
            <person name="Khouri H."/>
            <person name="Dimitrov G.I."/>
            <person name="Watkins K.L."/>
            <person name="Mulligan S."/>
            <person name="Benton J."/>
            <person name="Radune D."/>
            <person name="Fisher D.J."/>
            <person name="Atkins H.S."/>
            <person name="Hiscox T."/>
            <person name="Jost B.H."/>
            <person name="Billington S.J."/>
            <person name="Songer J.G."/>
            <person name="McClane B.A."/>
            <person name="Titball R.W."/>
            <person name="Rood J.I."/>
            <person name="Melville S.B."/>
            <person name="Paulsen I.T."/>
        </authorList>
    </citation>
    <scope>NUCLEOTIDE SEQUENCE [LARGE SCALE GENOMIC DNA]</scope>
    <source>
        <strain evidence="2">ATCC 13124 / DSM 756 / JCM 1290 / NCIMB 6125 / NCTC 8237 / S 107 / Type A</strain>
    </source>
</reference>
<dbReference type="KEGG" id="cpf:CPF_2851"/>
<evidence type="ECO:0000313" key="2">
    <source>
        <dbReference type="Proteomes" id="UP000001823"/>
    </source>
</evidence>
<keyword evidence="2" id="KW-1185">Reference proteome</keyword>
<gene>
    <name evidence="1" type="ordered locus">CPF_2851</name>
</gene>
<name>A0A0H2YTT3_CLOP1</name>
<sequence>MNNLKRGRGARIKITKMELSSVEVLGKGLSPKFLANTLRLNAGVV</sequence>
<dbReference type="Proteomes" id="UP000001823">
    <property type="component" value="Chromosome"/>
</dbReference>
<proteinExistence type="predicted"/>
<accession>A0A0H2YTT3</accession>
<protein>
    <submittedName>
        <fullName evidence="1">Uncharacterized protein</fullName>
    </submittedName>
</protein>
<dbReference type="EMBL" id="CP000246">
    <property type="protein sequence ID" value="ABG84446.1"/>
    <property type="molecule type" value="Genomic_DNA"/>
</dbReference>
<dbReference type="STRING" id="195103.CPF_2851"/>